<sequence length="212" mass="24001">MNQETDVSTRRVILTMLKTKGALSVGDMSKQLGITEMAVRRHLNTLERDNLIESKLVRQAMGRPSNLYSLTSNADDLFPKKYQHLALDLLEELEASLGESNVNLLFERRKERLIGRYGERMKDKPFDGRVQELAEIQNANGYMVELEPTEGGGYLLKEYNCPISQVANQYNHACQCELAMFQRLLGPEAEVERTECLAKGGGKCTYAIRPNQ</sequence>
<dbReference type="eggNOG" id="COG2345">
    <property type="taxonomic scope" value="Bacteria"/>
</dbReference>
<dbReference type="CDD" id="cd00090">
    <property type="entry name" value="HTH_ARSR"/>
    <property type="match status" value="1"/>
</dbReference>
<dbReference type="InterPro" id="IPR011991">
    <property type="entry name" value="ArsR-like_HTH"/>
</dbReference>
<evidence type="ECO:0000256" key="2">
    <source>
        <dbReference type="ARBA" id="ARBA00023125"/>
    </source>
</evidence>
<dbReference type="Gene3D" id="1.10.10.10">
    <property type="entry name" value="Winged helix-like DNA-binding domain superfamily/Winged helix DNA-binding domain"/>
    <property type="match status" value="1"/>
</dbReference>
<dbReference type="InterPro" id="IPR001034">
    <property type="entry name" value="DeoR_HTH"/>
</dbReference>
<dbReference type="GO" id="GO:0003700">
    <property type="term" value="F:DNA-binding transcription factor activity"/>
    <property type="evidence" value="ECO:0007669"/>
    <property type="project" value="InterPro"/>
</dbReference>
<dbReference type="PROSITE" id="PS51000">
    <property type="entry name" value="HTH_DEOR_2"/>
    <property type="match status" value="1"/>
</dbReference>
<dbReference type="Proteomes" id="UP000028123">
    <property type="component" value="Unassembled WGS sequence"/>
</dbReference>
<dbReference type="SUPFAM" id="SSF46785">
    <property type="entry name" value="Winged helix' DNA-binding domain"/>
    <property type="match status" value="1"/>
</dbReference>
<dbReference type="InterPro" id="IPR036388">
    <property type="entry name" value="WH-like_DNA-bd_sf"/>
</dbReference>
<dbReference type="Pfam" id="PF12840">
    <property type="entry name" value="HTH_20"/>
    <property type="match status" value="1"/>
</dbReference>
<evidence type="ECO:0000259" key="4">
    <source>
        <dbReference type="PROSITE" id="PS51000"/>
    </source>
</evidence>
<dbReference type="AlphaFoldDB" id="A0A081P4Z4"/>
<name>A0A081P4Z4_9BACL</name>
<gene>
    <name evidence="5" type="ORF">ET33_03400</name>
</gene>
<keyword evidence="1" id="KW-0805">Transcription regulation</keyword>
<dbReference type="RefSeq" id="WP_036682379.1">
    <property type="nucleotide sequence ID" value="NZ_FYEP01000024.1"/>
</dbReference>
<comment type="caution">
    <text evidence="5">The sequence shown here is derived from an EMBL/GenBank/DDBJ whole genome shotgun (WGS) entry which is preliminary data.</text>
</comment>
<proteinExistence type="predicted"/>
<dbReference type="InterPro" id="IPR036390">
    <property type="entry name" value="WH_DNA-bd_sf"/>
</dbReference>
<dbReference type="OrthoDB" id="155998at2"/>
<feature type="domain" description="HTH deoR-type" evidence="4">
    <location>
        <begin position="6"/>
        <end position="65"/>
    </location>
</feature>
<dbReference type="PANTHER" id="PTHR38600">
    <property type="entry name" value="TRANSCRIPTIONAL REGULATORY PROTEIN"/>
    <property type="match status" value="1"/>
</dbReference>
<dbReference type="PANTHER" id="PTHR38600:SF2">
    <property type="entry name" value="SLL0088 PROTEIN"/>
    <property type="match status" value="1"/>
</dbReference>
<reference evidence="5 6" key="1">
    <citation type="submission" date="2014-06" db="EMBL/GenBank/DDBJ databases">
        <title>Draft genome sequence of Paenibacillus sp. MSt1.</title>
        <authorList>
            <person name="Aw Y.K."/>
            <person name="Ong K.S."/>
            <person name="Gan H.M."/>
            <person name="Lee S.M."/>
        </authorList>
    </citation>
    <scope>NUCLEOTIDE SEQUENCE [LARGE SCALE GENOMIC DNA]</scope>
    <source>
        <strain evidence="5 6">MSt1</strain>
    </source>
</reference>
<keyword evidence="6" id="KW-1185">Reference proteome</keyword>
<keyword evidence="2" id="KW-0238">DNA-binding</keyword>
<organism evidence="5 6">
    <name type="scientific">Paenibacillus tyrfis</name>
    <dbReference type="NCBI Taxonomy" id="1501230"/>
    <lineage>
        <taxon>Bacteria</taxon>
        <taxon>Bacillati</taxon>
        <taxon>Bacillota</taxon>
        <taxon>Bacilli</taxon>
        <taxon>Bacillales</taxon>
        <taxon>Paenibacillaceae</taxon>
        <taxon>Paenibacillus</taxon>
    </lineage>
</organism>
<evidence type="ECO:0000256" key="1">
    <source>
        <dbReference type="ARBA" id="ARBA00023015"/>
    </source>
</evidence>
<evidence type="ECO:0000313" key="5">
    <source>
        <dbReference type="EMBL" id="KEQ25767.1"/>
    </source>
</evidence>
<keyword evidence="3" id="KW-0804">Transcription</keyword>
<evidence type="ECO:0000256" key="3">
    <source>
        <dbReference type="ARBA" id="ARBA00023163"/>
    </source>
</evidence>
<accession>A0A081P4Z4</accession>
<protein>
    <submittedName>
        <fullName evidence="5">Transcriptional regulator</fullName>
    </submittedName>
</protein>
<dbReference type="GO" id="GO:0003677">
    <property type="term" value="F:DNA binding"/>
    <property type="evidence" value="ECO:0007669"/>
    <property type="project" value="UniProtKB-KW"/>
</dbReference>
<dbReference type="EMBL" id="JNVM01000010">
    <property type="protein sequence ID" value="KEQ25767.1"/>
    <property type="molecule type" value="Genomic_DNA"/>
</dbReference>
<evidence type="ECO:0000313" key="6">
    <source>
        <dbReference type="Proteomes" id="UP000028123"/>
    </source>
</evidence>